<dbReference type="Proteomes" id="UP001185028">
    <property type="component" value="Unassembled WGS sequence"/>
</dbReference>
<evidence type="ECO:0000313" key="2">
    <source>
        <dbReference type="Proteomes" id="UP001185028"/>
    </source>
</evidence>
<keyword evidence="1" id="KW-0240">DNA-directed RNA polymerase</keyword>
<sequence length="43" mass="5083">MEWIKYQCEECNRRFSVEEEPSDRLDEPGCPECGVTNCIELED</sequence>
<comment type="caution">
    <text evidence="1">The sequence shown here is derived from an EMBL/GenBank/DDBJ whole genome shotgun (WGS) entry which is preliminary data.</text>
</comment>
<name>A0ABU1IY66_9BACL</name>
<evidence type="ECO:0000313" key="1">
    <source>
        <dbReference type="EMBL" id="MDR6243173.1"/>
    </source>
</evidence>
<proteinExistence type="predicted"/>
<reference evidence="1 2" key="1">
    <citation type="submission" date="2023-07" db="EMBL/GenBank/DDBJ databases">
        <title>Genomic Encyclopedia of Type Strains, Phase IV (KMG-IV): sequencing the most valuable type-strain genomes for metagenomic binning, comparative biology and taxonomic classification.</title>
        <authorList>
            <person name="Goeker M."/>
        </authorList>
    </citation>
    <scope>NUCLEOTIDE SEQUENCE [LARGE SCALE GENOMIC DNA]</scope>
    <source>
        <strain evidence="1 2">DSM 22170</strain>
    </source>
</reference>
<dbReference type="EMBL" id="JAVDQH010000003">
    <property type="protein sequence ID" value="MDR6243173.1"/>
    <property type="molecule type" value="Genomic_DNA"/>
</dbReference>
<dbReference type="GO" id="GO:0000428">
    <property type="term" value="C:DNA-directed RNA polymerase complex"/>
    <property type="evidence" value="ECO:0007669"/>
    <property type="project" value="UniProtKB-KW"/>
</dbReference>
<accession>A0ABU1IY66</accession>
<protein>
    <submittedName>
        <fullName evidence="1">DNA-directed RNA polymerase subunit RPC12/RpoP</fullName>
    </submittedName>
</protein>
<keyword evidence="1" id="KW-0804">Transcription</keyword>
<keyword evidence="2" id="KW-1185">Reference proteome</keyword>
<organism evidence="1 2">
    <name type="scientific">Paenibacillus hunanensis</name>
    <dbReference type="NCBI Taxonomy" id="539262"/>
    <lineage>
        <taxon>Bacteria</taxon>
        <taxon>Bacillati</taxon>
        <taxon>Bacillota</taxon>
        <taxon>Bacilli</taxon>
        <taxon>Bacillales</taxon>
        <taxon>Paenibacillaceae</taxon>
        <taxon>Paenibacillus</taxon>
    </lineage>
</organism>
<gene>
    <name evidence="1" type="ORF">JOC58_001058</name>
</gene>